<name>A0AAQ4FNG2_AMBAM</name>
<comment type="caution">
    <text evidence="2">The sequence shown here is derived from an EMBL/GenBank/DDBJ whole genome shotgun (WGS) entry which is preliminary data.</text>
</comment>
<reference evidence="2 3" key="1">
    <citation type="journal article" date="2023" name="Arcadia Sci">
        <title>De novo assembly of a long-read Amblyomma americanum tick genome.</title>
        <authorList>
            <person name="Chou S."/>
            <person name="Poskanzer K.E."/>
            <person name="Rollins M."/>
            <person name="Thuy-Boun P.S."/>
        </authorList>
    </citation>
    <scope>NUCLEOTIDE SEQUENCE [LARGE SCALE GENOMIC DNA]</scope>
    <source>
        <strain evidence="2">F_SG_1</strain>
        <tissue evidence="2">Salivary glands</tissue>
    </source>
</reference>
<sequence length="53" mass="5661">HLTSTKEEGKVSFIQGPSAGSAPPYYGKTVNTGSKQEGDYVEHSVLARTSECM</sequence>
<feature type="region of interest" description="Disordered" evidence="1">
    <location>
        <begin position="1"/>
        <end position="34"/>
    </location>
</feature>
<organism evidence="2 3">
    <name type="scientific">Amblyomma americanum</name>
    <name type="common">Lone star tick</name>
    <dbReference type="NCBI Taxonomy" id="6943"/>
    <lineage>
        <taxon>Eukaryota</taxon>
        <taxon>Metazoa</taxon>
        <taxon>Ecdysozoa</taxon>
        <taxon>Arthropoda</taxon>
        <taxon>Chelicerata</taxon>
        <taxon>Arachnida</taxon>
        <taxon>Acari</taxon>
        <taxon>Parasitiformes</taxon>
        <taxon>Ixodida</taxon>
        <taxon>Ixodoidea</taxon>
        <taxon>Ixodidae</taxon>
        <taxon>Amblyomminae</taxon>
        <taxon>Amblyomma</taxon>
    </lineage>
</organism>
<dbReference type="AlphaFoldDB" id="A0AAQ4FNG2"/>
<gene>
    <name evidence="2" type="ORF">V5799_021436</name>
</gene>
<feature type="non-terminal residue" evidence="2">
    <location>
        <position position="1"/>
    </location>
</feature>
<evidence type="ECO:0000313" key="3">
    <source>
        <dbReference type="Proteomes" id="UP001321473"/>
    </source>
</evidence>
<protein>
    <submittedName>
        <fullName evidence="2">Uncharacterized protein</fullName>
    </submittedName>
</protein>
<proteinExistence type="predicted"/>
<evidence type="ECO:0000313" key="2">
    <source>
        <dbReference type="EMBL" id="KAK8788784.1"/>
    </source>
</evidence>
<evidence type="ECO:0000256" key="1">
    <source>
        <dbReference type="SAM" id="MobiDB-lite"/>
    </source>
</evidence>
<keyword evidence="3" id="KW-1185">Reference proteome</keyword>
<dbReference type="EMBL" id="JARKHS020000473">
    <property type="protein sequence ID" value="KAK8788784.1"/>
    <property type="molecule type" value="Genomic_DNA"/>
</dbReference>
<accession>A0AAQ4FNG2</accession>
<dbReference type="Proteomes" id="UP001321473">
    <property type="component" value="Unassembled WGS sequence"/>
</dbReference>
<feature type="compositionally biased region" description="Basic and acidic residues" evidence="1">
    <location>
        <begin position="1"/>
        <end position="10"/>
    </location>
</feature>